<proteinExistence type="predicted"/>
<evidence type="ECO:0000313" key="2">
    <source>
        <dbReference type="Proteomes" id="UP000199708"/>
    </source>
</evidence>
<dbReference type="AlphaFoldDB" id="A0A1G7Q8T9"/>
<dbReference type="NCBIfam" id="NF005253">
    <property type="entry name" value="PRK06762.1-4"/>
    <property type="match status" value="1"/>
</dbReference>
<dbReference type="PIRSF" id="PIRSF037081">
    <property type="entry name" value="P-loop_All4644_prd"/>
    <property type="match status" value="1"/>
</dbReference>
<dbReference type="SUPFAM" id="SSF52540">
    <property type="entry name" value="P-loop containing nucleoside triphosphate hydrolases"/>
    <property type="match status" value="1"/>
</dbReference>
<sequence length="164" mass="19292">MRKLIIIRGNSGSGKTTLAKELQKAFGPNTLVISQDTIRREMLRVHDGNGSETIKLLKTLIEYGHSNNKVTILEGILNSKWYQSLFEKAEELYGPENIFAYYYELPFEETFKRHLTKAERNDFGERELKRWWNERDYIECIKEEVITKEIEIEEAVKMIVAKMN</sequence>
<name>A0A1G7Q8T9_9LACT</name>
<dbReference type="InterPro" id="IPR017101">
    <property type="entry name" value="P-loop_ATP/GTP-bd_All4644_prd"/>
</dbReference>
<reference evidence="1 2" key="1">
    <citation type="submission" date="2016-10" db="EMBL/GenBank/DDBJ databases">
        <authorList>
            <person name="de Groot N.N."/>
        </authorList>
    </citation>
    <scope>NUCLEOTIDE SEQUENCE [LARGE SCALE GENOMIC DNA]</scope>
    <source>
        <strain evidence="1 2">ATCC BAA-466</strain>
    </source>
</reference>
<evidence type="ECO:0000313" key="1">
    <source>
        <dbReference type="EMBL" id="SDF94942.1"/>
    </source>
</evidence>
<dbReference type="STRING" id="120956.SAMN05421791_10210"/>
<accession>A0A1G7Q8T9</accession>
<organism evidence="1 2">
    <name type="scientific">Facklamia miroungae</name>
    <dbReference type="NCBI Taxonomy" id="120956"/>
    <lineage>
        <taxon>Bacteria</taxon>
        <taxon>Bacillati</taxon>
        <taxon>Bacillota</taxon>
        <taxon>Bacilli</taxon>
        <taxon>Lactobacillales</taxon>
        <taxon>Aerococcaceae</taxon>
        <taxon>Facklamia</taxon>
    </lineage>
</organism>
<dbReference type="RefSeq" id="WP_090289111.1">
    <property type="nucleotide sequence ID" value="NZ_FNCK01000002.1"/>
</dbReference>
<protein>
    <submittedName>
        <fullName evidence="1">AAA domain-containing protein</fullName>
    </submittedName>
</protein>
<dbReference type="Pfam" id="PF13671">
    <property type="entry name" value="AAA_33"/>
    <property type="match status" value="1"/>
</dbReference>
<gene>
    <name evidence="1" type="ORF">SAMN05421791_10210</name>
</gene>
<dbReference type="OrthoDB" id="9781848at2"/>
<dbReference type="NCBIfam" id="NF005255">
    <property type="entry name" value="PRK06762.2-2"/>
    <property type="match status" value="1"/>
</dbReference>
<keyword evidence="2" id="KW-1185">Reference proteome</keyword>
<dbReference type="Proteomes" id="UP000199708">
    <property type="component" value="Unassembled WGS sequence"/>
</dbReference>
<dbReference type="InterPro" id="IPR027417">
    <property type="entry name" value="P-loop_NTPase"/>
</dbReference>
<dbReference type="EMBL" id="FNCK01000002">
    <property type="protein sequence ID" value="SDF94942.1"/>
    <property type="molecule type" value="Genomic_DNA"/>
</dbReference>
<dbReference type="Gene3D" id="3.40.50.300">
    <property type="entry name" value="P-loop containing nucleotide triphosphate hydrolases"/>
    <property type="match status" value="1"/>
</dbReference>